<dbReference type="CDD" id="cd07326">
    <property type="entry name" value="M56_BlaR1_MecR1_like"/>
    <property type="match status" value="1"/>
</dbReference>
<dbReference type="PANTHER" id="PTHR34978:SF3">
    <property type="entry name" value="SLR0241 PROTEIN"/>
    <property type="match status" value="1"/>
</dbReference>
<feature type="transmembrane region" description="Helical" evidence="1">
    <location>
        <begin position="230"/>
        <end position="254"/>
    </location>
</feature>
<comment type="caution">
    <text evidence="3">The sequence shown here is derived from an EMBL/GenBank/DDBJ whole genome shotgun (WGS) entry which is preliminary data.</text>
</comment>
<dbReference type="PANTHER" id="PTHR34978">
    <property type="entry name" value="POSSIBLE SENSOR-TRANSDUCER PROTEIN BLAR"/>
    <property type="match status" value="1"/>
</dbReference>
<feature type="domain" description="Peptidase M56" evidence="2">
    <location>
        <begin position="103"/>
        <end position="185"/>
    </location>
</feature>
<feature type="transmembrane region" description="Helical" evidence="1">
    <location>
        <begin position="35"/>
        <end position="60"/>
    </location>
</feature>
<dbReference type="AlphaFoldDB" id="A0A934N474"/>
<feature type="transmembrane region" description="Helical" evidence="1">
    <location>
        <begin position="7"/>
        <end position="29"/>
    </location>
</feature>
<keyword evidence="1" id="KW-1133">Transmembrane helix</keyword>
<dbReference type="InterPro" id="IPR052173">
    <property type="entry name" value="Beta-lactam_resp_regulator"/>
</dbReference>
<accession>A0A934N474</accession>
<evidence type="ECO:0000313" key="4">
    <source>
        <dbReference type="Proteomes" id="UP000606991"/>
    </source>
</evidence>
<sequence>MTAPHRRLLRVAIAGCALVVVIALCTRIGGIRPALVARAGLLGLIGSVVIPLAMVGRGFARAWLARRRIAEIGAVPSDTLDELTRLLGIPSVVCLDSRSPVAVCAGAWWPVVFVSRGLVGSLTRDELAAVLLHEHAHRRRRDPLRRALRHQWARAMFFIPLAAWWDERARTSEEIAADAVAVRRCGPRPVARALLIAGGGSPGLVAAFGGSPTVRIRKLAGDSVSLGVPSLLTCLQSAAGAGLLLTPLLCFAGFPSGL</sequence>
<dbReference type="Gene3D" id="3.30.2010.10">
    <property type="entry name" value="Metalloproteases ('zincins'), catalytic domain"/>
    <property type="match status" value="1"/>
</dbReference>
<reference evidence="3 4" key="1">
    <citation type="submission" date="2020-10" db="EMBL/GenBank/DDBJ databases">
        <title>Ca. Dormibacterota MAGs.</title>
        <authorList>
            <person name="Montgomery K."/>
        </authorList>
    </citation>
    <scope>NUCLEOTIDE SEQUENCE [LARGE SCALE GENOMIC DNA]</scope>
    <source>
        <strain evidence="3">SC8812_S17_18</strain>
    </source>
</reference>
<proteinExistence type="predicted"/>
<protein>
    <submittedName>
        <fullName evidence="3">M56 family metallopeptidase</fullName>
    </submittedName>
</protein>
<gene>
    <name evidence="3" type="ORF">JF886_10935</name>
</gene>
<organism evidence="3 4">
    <name type="scientific">Candidatus Aeolococcus gillhamiae</name>
    <dbReference type="NCBI Taxonomy" id="3127015"/>
    <lineage>
        <taxon>Bacteria</taxon>
        <taxon>Bacillati</taxon>
        <taxon>Candidatus Dormiibacterota</taxon>
        <taxon>Candidatus Dormibacteria</taxon>
        <taxon>Candidatus Aeolococcales</taxon>
        <taxon>Candidatus Aeolococcaceae</taxon>
        <taxon>Candidatus Aeolococcus</taxon>
    </lineage>
</organism>
<feature type="transmembrane region" description="Helical" evidence="1">
    <location>
        <begin position="193"/>
        <end position="210"/>
    </location>
</feature>
<dbReference type="InterPro" id="IPR008756">
    <property type="entry name" value="Peptidase_M56"/>
</dbReference>
<dbReference type="Pfam" id="PF05569">
    <property type="entry name" value="Peptidase_M56"/>
    <property type="match status" value="1"/>
</dbReference>
<evidence type="ECO:0000259" key="2">
    <source>
        <dbReference type="Pfam" id="PF05569"/>
    </source>
</evidence>
<dbReference type="EMBL" id="JAEKNS010000113">
    <property type="protein sequence ID" value="MBJ7595356.1"/>
    <property type="molecule type" value="Genomic_DNA"/>
</dbReference>
<name>A0A934N474_9BACT</name>
<dbReference type="Proteomes" id="UP000606991">
    <property type="component" value="Unassembled WGS sequence"/>
</dbReference>
<keyword evidence="1" id="KW-0812">Transmembrane</keyword>
<keyword evidence="1" id="KW-0472">Membrane</keyword>
<evidence type="ECO:0000313" key="3">
    <source>
        <dbReference type="EMBL" id="MBJ7595356.1"/>
    </source>
</evidence>
<evidence type="ECO:0000256" key="1">
    <source>
        <dbReference type="SAM" id="Phobius"/>
    </source>
</evidence>
<dbReference type="RefSeq" id="WP_337312389.1">
    <property type="nucleotide sequence ID" value="NZ_JAEKNS010000113.1"/>
</dbReference>